<reference evidence="13 14" key="1">
    <citation type="journal article" date="2019" name="Sci. Rep.">
        <title>Comparative genomics of chytrid fungi reveal insights into the obligate biotrophic and pathogenic lifestyle of Synchytrium endobioticum.</title>
        <authorList>
            <person name="van de Vossenberg B.T.L.H."/>
            <person name="Warris S."/>
            <person name="Nguyen H.D.T."/>
            <person name="van Gent-Pelzer M.P.E."/>
            <person name="Joly D.L."/>
            <person name="van de Geest H.C."/>
            <person name="Bonants P.J.M."/>
            <person name="Smith D.S."/>
            <person name="Levesque C.A."/>
            <person name="van der Lee T.A.J."/>
        </authorList>
    </citation>
    <scope>NUCLEOTIDE SEQUENCE [LARGE SCALE GENOMIC DNA]</scope>
    <source>
        <strain evidence="13 14">JEL517</strain>
    </source>
</reference>
<name>A0A507CIS5_9FUNG</name>
<accession>A0A507CIS5</accession>
<dbReference type="GO" id="GO:0000398">
    <property type="term" value="P:mRNA splicing, via spliceosome"/>
    <property type="evidence" value="ECO:0007669"/>
    <property type="project" value="InterPro"/>
</dbReference>
<evidence type="ECO:0000313" key="14">
    <source>
        <dbReference type="Proteomes" id="UP000319731"/>
    </source>
</evidence>
<evidence type="ECO:0000259" key="11">
    <source>
        <dbReference type="Pfam" id="PF10243"/>
    </source>
</evidence>
<dbReference type="GeneID" id="42001600"/>
<dbReference type="InterPro" id="IPR042576">
    <property type="entry name" value="TRAF3IP1_N_sf"/>
</dbReference>
<evidence type="ECO:0000256" key="1">
    <source>
        <dbReference type="ARBA" id="ARBA00004120"/>
    </source>
</evidence>
<dbReference type="FunFam" id="1.10.418.50:FF:000001">
    <property type="entry name" value="TRAF3-interacting protein 1 isoform X1"/>
    <property type="match status" value="1"/>
</dbReference>
<evidence type="ECO:0000313" key="13">
    <source>
        <dbReference type="EMBL" id="TPX38136.1"/>
    </source>
</evidence>
<feature type="compositionally biased region" description="Basic and acidic residues" evidence="10">
    <location>
        <begin position="606"/>
        <end position="624"/>
    </location>
</feature>
<feature type="compositionally biased region" description="Basic and acidic residues" evidence="10">
    <location>
        <begin position="638"/>
        <end position="650"/>
    </location>
</feature>
<comment type="subcellular location">
    <subcellularLocation>
        <location evidence="2">Cytoplasm</location>
        <location evidence="2">Cytoskeleton</location>
        <location evidence="2">Cilium axoneme</location>
    </subcellularLocation>
    <subcellularLocation>
        <location evidence="1">Cytoplasm</location>
        <location evidence="1">Cytoskeleton</location>
        <location evidence="1">Cilium basal body</location>
    </subcellularLocation>
</comment>
<feature type="compositionally biased region" description="Basic and acidic residues" evidence="10">
    <location>
        <begin position="362"/>
        <end position="373"/>
    </location>
</feature>
<keyword evidence="6" id="KW-0206">Cytoskeleton</keyword>
<dbReference type="GO" id="GO:0005681">
    <property type="term" value="C:spliceosomal complex"/>
    <property type="evidence" value="ECO:0007669"/>
    <property type="project" value="InterPro"/>
</dbReference>
<keyword evidence="7" id="KW-0966">Cell projection</keyword>
<evidence type="ECO:0000256" key="9">
    <source>
        <dbReference type="ARBA" id="ARBA00070492"/>
    </source>
</evidence>
<evidence type="ECO:0000256" key="8">
    <source>
        <dbReference type="ARBA" id="ARBA00043971"/>
    </source>
</evidence>
<comment type="caution">
    <text evidence="13">The sequence shown here is derived from an EMBL/GenBank/DDBJ whole genome shotgun (WGS) entry which is preliminary data.</text>
</comment>
<dbReference type="STRING" id="1806994.A0A507CIS5"/>
<dbReference type="OrthoDB" id="10258914at2759"/>
<evidence type="ECO:0000256" key="2">
    <source>
        <dbReference type="ARBA" id="ARBA00004430"/>
    </source>
</evidence>
<feature type="compositionally biased region" description="Polar residues" evidence="10">
    <location>
        <begin position="134"/>
        <end position="144"/>
    </location>
</feature>
<dbReference type="RefSeq" id="XP_031027851.1">
    <property type="nucleotide sequence ID" value="XM_031166303.1"/>
</dbReference>
<dbReference type="PANTHER" id="PTHR31363">
    <property type="entry name" value="TRAF3-INTERACTING PROTEIN 1"/>
    <property type="match status" value="1"/>
</dbReference>
<dbReference type="GO" id="GO:0070507">
    <property type="term" value="P:regulation of microtubule cytoskeleton organization"/>
    <property type="evidence" value="ECO:0007669"/>
    <property type="project" value="TreeGrafter"/>
</dbReference>
<feature type="compositionally biased region" description="Basic and acidic residues" evidence="10">
    <location>
        <begin position="147"/>
        <end position="156"/>
    </location>
</feature>
<dbReference type="Pfam" id="PF10243">
    <property type="entry name" value="MIP-T3"/>
    <property type="match status" value="1"/>
</dbReference>
<evidence type="ECO:0000256" key="3">
    <source>
        <dbReference type="ARBA" id="ARBA00022490"/>
    </source>
</evidence>
<feature type="compositionally biased region" description="Polar residues" evidence="10">
    <location>
        <begin position="589"/>
        <end position="602"/>
    </location>
</feature>
<dbReference type="Pfam" id="PF04889">
    <property type="entry name" value="Cwf_Cwc_15"/>
    <property type="match status" value="1"/>
</dbReference>
<protein>
    <recommendedName>
        <fullName evidence="9">TRAF3-interacting protein 1</fullName>
    </recommendedName>
</protein>
<dbReference type="InterPro" id="IPR006973">
    <property type="entry name" value="Cwf_Cwc_15"/>
</dbReference>
<keyword evidence="3" id="KW-0963">Cytoplasm</keyword>
<dbReference type="InterPro" id="IPR040468">
    <property type="entry name" value="TRAF3IP1_N"/>
</dbReference>
<dbReference type="Gene3D" id="1.10.418.50">
    <property type="entry name" value="Microtubule-binding protein MIP-T3"/>
    <property type="match status" value="1"/>
</dbReference>
<keyword evidence="14" id="KW-1185">Reference proteome</keyword>
<keyword evidence="4" id="KW-0970">Cilium biogenesis/degradation</keyword>
<dbReference type="Proteomes" id="UP000319731">
    <property type="component" value="Unassembled WGS sequence"/>
</dbReference>
<dbReference type="AlphaFoldDB" id="A0A507CIS5"/>
<dbReference type="EMBL" id="QEAO01000001">
    <property type="protein sequence ID" value="TPX38136.1"/>
    <property type="molecule type" value="Genomic_DNA"/>
</dbReference>
<evidence type="ECO:0000256" key="10">
    <source>
        <dbReference type="SAM" id="MobiDB-lite"/>
    </source>
</evidence>
<dbReference type="InterPro" id="IPR041476">
    <property type="entry name" value="TRAF3IP1_C"/>
</dbReference>
<dbReference type="GO" id="GO:0036064">
    <property type="term" value="C:ciliary basal body"/>
    <property type="evidence" value="ECO:0007669"/>
    <property type="project" value="TreeGrafter"/>
</dbReference>
<sequence length="794" mass="87544">MSLEDSTKITADILSRFIKKTPLTSKLLSKPPFRFLHDLITESVTSTGWAQGLFTDPELNSENVKEKDAKVAFLKKIIDTVSLSTGVTVRANPLKIVAGLEPEETNAFLQLLGKAIIKKVPHSEAVERVLFESSGHQDSTTSVTEETENRPPERPARPPSASQQRRPPPPAEIVKKQTEEVEPSAKVVRRSSDAGSKDPKKKAPAVASSSSNISPARSTSKASEPSKRPSPSRPATKTPSKSISSTSKSRSPGRAAPSSTSNSRDALQESNAPSAEDLQQDVGPDAEEDESAAAAAAFGSGNDMAGASSPPPQQSARQDTSMMEADDSRSNNISPINQQQQRLPPRPSSRMAPRPTTAKPPPPRERRGQKDAEEAASNVPVVFTESKIDTIDDEFLVSHAAEDVAMAMDTSSPDEKHGGLVRKILETRRDFDNQDSEALSGKPVNPKDKSFAAKEVEQVRNLIQTLCKSVMPLGKTLDYIQEDLDAMNREFGSWRTEANRYKQMLQDEVRMTEEILSPLEAQLKVVEGSIEEQLEKISAAKAAVVQNDEMIKRLKMTSAARPTWNPAMGGYTNRDSGAAPTKQIGARSLPSQLTLKTRQPGQNAPEDIKERDLKKQLEEAEGKLVKGKRGREDDDEERATKRLESIKNIDADDTDSEDDDSDKDNTLNKSNASDSDSDDDDEDDTAELLRELEKIKRERAEEKERQERERLEEEDKKREEQIASGNPLLSMPGSAAGMGVVGSGPKDFSVKRRWDDDVIFKNQAKGVDEVPKKRFINDMLRSDFHKKFMNKYVR</sequence>
<dbReference type="GO" id="GO:0042073">
    <property type="term" value="P:intraciliary transport"/>
    <property type="evidence" value="ECO:0007669"/>
    <property type="project" value="TreeGrafter"/>
</dbReference>
<proteinExistence type="inferred from homology"/>
<evidence type="ECO:0000256" key="4">
    <source>
        <dbReference type="ARBA" id="ARBA00022794"/>
    </source>
</evidence>
<dbReference type="GO" id="GO:0060271">
    <property type="term" value="P:cilium assembly"/>
    <property type="evidence" value="ECO:0007669"/>
    <property type="project" value="TreeGrafter"/>
</dbReference>
<evidence type="ECO:0000256" key="7">
    <source>
        <dbReference type="ARBA" id="ARBA00023273"/>
    </source>
</evidence>
<feature type="compositionally biased region" description="Acidic residues" evidence="10">
    <location>
        <begin position="651"/>
        <end position="662"/>
    </location>
</feature>
<evidence type="ECO:0000259" key="12">
    <source>
        <dbReference type="Pfam" id="PF17749"/>
    </source>
</evidence>
<feature type="compositionally biased region" description="Low complexity" evidence="10">
    <location>
        <begin position="204"/>
        <end position="223"/>
    </location>
</feature>
<feature type="region of interest" description="Disordered" evidence="10">
    <location>
        <begin position="562"/>
        <end position="742"/>
    </location>
</feature>
<gene>
    <name evidence="13" type="ORF">SmJEL517_g00373</name>
</gene>
<feature type="region of interest" description="Disordered" evidence="10">
    <location>
        <begin position="130"/>
        <end position="379"/>
    </location>
</feature>
<dbReference type="GO" id="GO:0048731">
    <property type="term" value="P:system development"/>
    <property type="evidence" value="ECO:0007669"/>
    <property type="project" value="UniProtKB-ARBA"/>
</dbReference>
<dbReference type="PANTHER" id="PTHR31363:SF0">
    <property type="entry name" value="TRAF3-INTERACTING PROTEIN 1"/>
    <property type="match status" value="1"/>
</dbReference>
<comment type="similarity">
    <text evidence="8">Belongs to the TRAF3IP1 family.</text>
</comment>
<feature type="compositionally biased region" description="Low complexity" evidence="10">
    <location>
        <begin position="330"/>
        <end position="357"/>
    </location>
</feature>
<feature type="compositionally biased region" description="Acidic residues" evidence="10">
    <location>
        <begin position="675"/>
        <end position="686"/>
    </location>
</feature>
<feature type="compositionally biased region" description="Basic and acidic residues" evidence="10">
    <location>
        <begin position="687"/>
        <end position="721"/>
    </location>
</feature>
<dbReference type="GO" id="GO:0048513">
    <property type="term" value="P:animal organ development"/>
    <property type="evidence" value="ECO:0007669"/>
    <property type="project" value="UniProtKB-ARBA"/>
</dbReference>
<feature type="compositionally biased region" description="Low complexity" evidence="10">
    <location>
        <begin position="233"/>
        <end position="252"/>
    </location>
</feature>
<evidence type="ECO:0000256" key="6">
    <source>
        <dbReference type="ARBA" id="ARBA00023212"/>
    </source>
</evidence>
<organism evidence="13 14">
    <name type="scientific">Synchytrium microbalum</name>
    <dbReference type="NCBI Taxonomy" id="1806994"/>
    <lineage>
        <taxon>Eukaryota</taxon>
        <taxon>Fungi</taxon>
        <taxon>Fungi incertae sedis</taxon>
        <taxon>Chytridiomycota</taxon>
        <taxon>Chytridiomycota incertae sedis</taxon>
        <taxon>Chytridiomycetes</taxon>
        <taxon>Synchytriales</taxon>
        <taxon>Synchytriaceae</taxon>
        <taxon>Synchytrium</taxon>
    </lineage>
</organism>
<feature type="domain" description="TRAF3-interacting protein 1 C-terminal" evidence="12">
    <location>
        <begin position="414"/>
        <end position="554"/>
    </location>
</feature>
<feature type="domain" description="TRAF3-interacting protein 1 N-terminal" evidence="11">
    <location>
        <begin position="8"/>
        <end position="115"/>
    </location>
</feature>
<evidence type="ECO:0000256" key="5">
    <source>
        <dbReference type="ARBA" id="ARBA00023054"/>
    </source>
</evidence>
<dbReference type="GO" id="GO:0008017">
    <property type="term" value="F:microtubule binding"/>
    <property type="evidence" value="ECO:0007669"/>
    <property type="project" value="InterPro"/>
</dbReference>
<dbReference type="GO" id="GO:0030992">
    <property type="term" value="C:intraciliary transport particle B"/>
    <property type="evidence" value="ECO:0007669"/>
    <property type="project" value="TreeGrafter"/>
</dbReference>
<keyword evidence="5" id="KW-0175">Coiled coil</keyword>
<feature type="compositionally biased region" description="Polar residues" evidence="10">
    <location>
        <begin position="257"/>
        <end position="273"/>
    </location>
</feature>
<dbReference type="Pfam" id="PF17749">
    <property type="entry name" value="MIP-T3_C"/>
    <property type="match status" value="1"/>
</dbReference>
<dbReference type="GO" id="GO:0005930">
    <property type="term" value="C:axoneme"/>
    <property type="evidence" value="ECO:0007669"/>
    <property type="project" value="UniProtKB-SubCell"/>
</dbReference>
<dbReference type="InterPro" id="IPR018799">
    <property type="entry name" value="TRAF3IP1"/>
</dbReference>